<proteinExistence type="predicted"/>
<keyword evidence="2" id="KW-1185">Reference proteome</keyword>
<sequence>MVDVRVQLAGTLTHDIECVYISHPHVVTFGPNSTDIWEITPDKVQHRSTLTPFIGAPERVGLRRRERGGVNFDHGREIIIIASDGPEKHSLNVYGLRDGQIIRSIEVPGRLDVRSVHYNNGYALAESLGGPEEDTNQNTRIYLYDVAGQGNLIRELSVPLDFVGGSLYATFLPLGLTATQDILAASSDYSEDRMCIFRWRGGRTRRSPSDTVEIGMEYGDQISTTSSILLDNDSFAINTFEFTQGEIQVGDASQSVIRRFDIPSLKEKWYSRPISGEVYSMRYVVSHKAIVAIGEVDEGKDPGSDFDWATTVTVIDAGSGALEHADKINHRKHGCAVRECDVSQVGDTIDVVILFADGTVSVTPLDMFLLDGFEREGDSIKVHRVLSDGFQFSGGAVGQKSAILEGGSEFSLVRW</sequence>
<gene>
    <name evidence="1" type="ORF">BDZ94DRAFT_1234745</name>
</gene>
<evidence type="ECO:0000313" key="2">
    <source>
        <dbReference type="Proteomes" id="UP000807353"/>
    </source>
</evidence>
<accession>A0A9P5YCU9</accession>
<dbReference type="AlphaFoldDB" id="A0A9P5YCU9"/>
<reference evidence="1" key="1">
    <citation type="submission" date="2020-11" db="EMBL/GenBank/DDBJ databases">
        <authorList>
            <consortium name="DOE Joint Genome Institute"/>
            <person name="Ahrendt S."/>
            <person name="Riley R."/>
            <person name="Andreopoulos W."/>
            <person name="Labutti K."/>
            <person name="Pangilinan J."/>
            <person name="Ruiz-Duenas F.J."/>
            <person name="Barrasa J.M."/>
            <person name="Sanchez-Garcia M."/>
            <person name="Camarero S."/>
            <person name="Miyauchi S."/>
            <person name="Serrano A."/>
            <person name="Linde D."/>
            <person name="Babiker R."/>
            <person name="Drula E."/>
            <person name="Ayuso-Fernandez I."/>
            <person name="Pacheco R."/>
            <person name="Padilla G."/>
            <person name="Ferreira P."/>
            <person name="Barriuso J."/>
            <person name="Kellner H."/>
            <person name="Castanera R."/>
            <person name="Alfaro M."/>
            <person name="Ramirez L."/>
            <person name="Pisabarro A.G."/>
            <person name="Kuo A."/>
            <person name="Tritt A."/>
            <person name="Lipzen A."/>
            <person name="He G."/>
            <person name="Yan M."/>
            <person name="Ng V."/>
            <person name="Cullen D."/>
            <person name="Martin F."/>
            <person name="Rosso M.-N."/>
            <person name="Henrissat B."/>
            <person name="Hibbett D."/>
            <person name="Martinez A.T."/>
            <person name="Grigoriev I.V."/>
        </authorList>
    </citation>
    <scope>NUCLEOTIDE SEQUENCE</scope>
    <source>
        <strain evidence="1">CBS 247.69</strain>
    </source>
</reference>
<comment type="caution">
    <text evidence="1">The sequence shown here is derived from an EMBL/GenBank/DDBJ whole genome shotgun (WGS) entry which is preliminary data.</text>
</comment>
<protein>
    <submittedName>
        <fullName evidence="1">Uncharacterized protein</fullName>
    </submittedName>
</protein>
<dbReference type="Proteomes" id="UP000807353">
    <property type="component" value="Unassembled WGS sequence"/>
</dbReference>
<organism evidence="1 2">
    <name type="scientific">Collybia nuda</name>
    <dbReference type="NCBI Taxonomy" id="64659"/>
    <lineage>
        <taxon>Eukaryota</taxon>
        <taxon>Fungi</taxon>
        <taxon>Dikarya</taxon>
        <taxon>Basidiomycota</taxon>
        <taxon>Agaricomycotina</taxon>
        <taxon>Agaricomycetes</taxon>
        <taxon>Agaricomycetidae</taxon>
        <taxon>Agaricales</taxon>
        <taxon>Tricholomatineae</taxon>
        <taxon>Clitocybaceae</taxon>
        <taxon>Collybia</taxon>
    </lineage>
</organism>
<dbReference type="SUPFAM" id="SSF50998">
    <property type="entry name" value="Quinoprotein alcohol dehydrogenase-like"/>
    <property type="match status" value="1"/>
</dbReference>
<dbReference type="OrthoDB" id="2884736at2759"/>
<dbReference type="EMBL" id="MU150248">
    <property type="protein sequence ID" value="KAF9465335.1"/>
    <property type="molecule type" value="Genomic_DNA"/>
</dbReference>
<name>A0A9P5YCU9_9AGAR</name>
<dbReference type="InterPro" id="IPR011047">
    <property type="entry name" value="Quinoprotein_ADH-like_sf"/>
</dbReference>
<evidence type="ECO:0000313" key="1">
    <source>
        <dbReference type="EMBL" id="KAF9465335.1"/>
    </source>
</evidence>